<reference evidence="2" key="1">
    <citation type="submission" date="2018-05" db="EMBL/GenBank/DDBJ databases">
        <authorList>
            <person name="Lanie J.A."/>
            <person name="Ng W.-L."/>
            <person name="Kazmierczak K.M."/>
            <person name="Andrzejewski T.M."/>
            <person name="Davidsen T.M."/>
            <person name="Wayne K.J."/>
            <person name="Tettelin H."/>
            <person name="Glass J.I."/>
            <person name="Rusch D."/>
            <person name="Podicherti R."/>
            <person name="Tsui H.-C.T."/>
            <person name="Winkler M.E."/>
        </authorList>
    </citation>
    <scope>NUCLEOTIDE SEQUENCE</scope>
</reference>
<dbReference type="EMBL" id="UINC01010624">
    <property type="protein sequence ID" value="SVA47187.1"/>
    <property type="molecule type" value="Genomic_DNA"/>
</dbReference>
<keyword evidence="1" id="KW-1133">Transmembrane helix</keyword>
<feature type="transmembrane region" description="Helical" evidence="1">
    <location>
        <begin position="12"/>
        <end position="32"/>
    </location>
</feature>
<gene>
    <name evidence="2" type="ORF">METZ01_LOCUS100041</name>
</gene>
<proteinExistence type="predicted"/>
<keyword evidence="1" id="KW-0812">Transmembrane</keyword>
<sequence length="77" mass="8386">MENFAQLEYIMLLLIGSIVLGLGLAQISIKIAPQVGLMDIPGSADHKKHQNPVPLTGGVVLMDTMIVMILLTQMWVD</sequence>
<accession>A0A381W5H1</accession>
<evidence type="ECO:0000256" key="1">
    <source>
        <dbReference type="SAM" id="Phobius"/>
    </source>
</evidence>
<feature type="transmembrane region" description="Helical" evidence="1">
    <location>
        <begin position="53"/>
        <end position="76"/>
    </location>
</feature>
<feature type="non-terminal residue" evidence="2">
    <location>
        <position position="77"/>
    </location>
</feature>
<organism evidence="2">
    <name type="scientific">marine metagenome</name>
    <dbReference type="NCBI Taxonomy" id="408172"/>
    <lineage>
        <taxon>unclassified sequences</taxon>
        <taxon>metagenomes</taxon>
        <taxon>ecological metagenomes</taxon>
    </lineage>
</organism>
<keyword evidence="1" id="KW-0472">Membrane</keyword>
<name>A0A381W5H1_9ZZZZ</name>
<dbReference type="AlphaFoldDB" id="A0A381W5H1"/>
<protein>
    <submittedName>
        <fullName evidence="2">Uncharacterized protein</fullName>
    </submittedName>
</protein>
<evidence type="ECO:0000313" key="2">
    <source>
        <dbReference type="EMBL" id="SVA47187.1"/>
    </source>
</evidence>